<accession>A0ABT7ARS9</accession>
<dbReference type="Proteomes" id="UP001235303">
    <property type="component" value="Unassembled WGS sequence"/>
</dbReference>
<sequence length="316" mass="36918">MIDDFGIIIACCDQDYYLFKGCCASIRHFLGDVPICLIIDGDFSVDSLKQAYGVQTITPKTVQSDVLRKRSFGWGITKMIAFWESPWERFLFLDSDTLIWGDVLKYANFDDFDLIIDQPNYTYSDEAIDQFFFHVQNLEQHFPTFDWQKHRSDYFCTGTYFARRNIFPLEKYIGMLDFVEEYPNVFSFGGEMSFLNYMIFQGADKGQLRLNQVDMQVLGQDFSAEELKARFPISESGPVVQNDDACVIHWAGPKPWLFTSKTYSEPMTFFRQQFAGLEYGLSGNQAKAWLFLEDLYSLALQYNKKVRKKLRKWFSV</sequence>
<reference evidence="1 2" key="1">
    <citation type="submission" date="2023-01" db="EMBL/GenBank/DDBJ databases">
        <title>Novel diversity within Roseofilum (Cyanobacteria; Desertifilaceae) from marine benthic mats with descriptions of four novel species.</title>
        <authorList>
            <person name="Wang Y."/>
            <person name="Berthold D.E."/>
            <person name="Hu J."/>
            <person name="Lefler F.W."/>
            <person name="Laughinghouse H.D. IV."/>
        </authorList>
    </citation>
    <scope>NUCLEOTIDE SEQUENCE [LARGE SCALE GENOMIC DNA]</scope>
    <source>
        <strain evidence="1 2">BLCC-M154</strain>
    </source>
</reference>
<organism evidence="1 2">
    <name type="scientific">Roseofilum acuticapitatum BLCC-M154</name>
    <dbReference type="NCBI Taxonomy" id="3022444"/>
    <lineage>
        <taxon>Bacteria</taxon>
        <taxon>Bacillati</taxon>
        <taxon>Cyanobacteriota</taxon>
        <taxon>Cyanophyceae</taxon>
        <taxon>Desertifilales</taxon>
        <taxon>Desertifilaceae</taxon>
        <taxon>Roseofilum</taxon>
        <taxon>Roseofilum acuticapitatum</taxon>
    </lineage>
</organism>
<dbReference type="Gene3D" id="3.90.550.10">
    <property type="entry name" value="Spore Coat Polysaccharide Biosynthesis Protein SpsA, Chain A"/>
    <property type="match status" value="1"/>
</dbReference>
<protein>
    <recommendedName>
        <fullName evidence="3">Glycosyl transferase</fullName>
    </recommendedName>
</protein>
<dbReference type="InterPro" id="IPR029044">
    <property type="entry name" value="Nucleotide-diphossugar_trans"/>
</dbReference>
<evidence type="ECO:0000313" key="2">
    <source>
        <dbReference type="Proteomes" id="UP001235303"/>
    </source>
</evidence>
<dbReference type="EMBL" id="JAQOSP010000063">
    <property type="protein sequence ID" value="MDJ1169580.1"/>
    <property type="molecule type" value="Genomic_DNA"/>
</dbReference>
<keyword evidence="2" id="KW-1185">Reference proteome</keyword>
<dbReference type="SUPFAM" id="SSF53448">
    <property type="entry name" value="Nucleotide-diphospho-sugar transferases"/>
    <property type="match status" value="1"/>
</dbReference>
<comment type="caution">
    <text evidence="1">The sequence shown here is derived from an EMBL/GenBank/DDBJ whole genome shotgun (WGS) entry which is preliminary data.</text>
</comment>
<evidence type="ECO:0000313" key="1">
    <source>
        <dbReference type="EMBL" id="MDJ1169580.1"/>
    </source>
</evidence>
<gene>
    <name evidence="1" type="ORF">PMG71_09095</name>
</gene>
<proteinExistence type="predicted"/>
<dbReference type="RefSeq" id="WP_283753338.1">
    <property type="nucleotide sequence ID" value="NZ_JAQOSP010000063.1"/>
</dbReference>
<name>A0ABT7ARS9_9CYAN</name>
<evidence type="ECO:0008006" key="3">
    <source>
        <dbReference type="Google" id="ProtNLM"/>
    </source>
</evidence>